<keyword evidence="1" id="KW-0472">Membrane</keyword>
<protein>
    <submittedName>
        <fullName evidence="2">O-antigen polymerase</fullName>
    </submittedName>
</protein>
<feature type="transmembrane region" description="Helical" evidence="1">
    <location>
        <begin position="244"/>
        <end position="264"/>
    </location>
</feature>
<feature type="transmembrane region" description="Helical" evidence="1">
    <location>
        <begin position="124"/>
        <end position="157"/>
    </location>
</feature>
<feature type="transmembrane region" description="Helical" evidence="1">
    <location>
        <begin position="25"/>
        <end position="41"/>
    </location>
</feature>
<feature type="transmembrane region" description="Helical" evidence="1">
    <location>
        <begin position="326"/>
        <end position="344"/>
    </location>
</feature>
<dbReference type="Pfam" id="PF14897">
    <property type="entry name" value="EpsG"/>
    <property type="match status" value="1"/>
</dbReference>
<keyword evidence="1" id="KW-1133">Transmembrane helix</keyword>
<reference evidence="2" key="1">
    <citation type="journal article" date="2014" name="DNA Res.">
        <title>A complete view of the genetic diversity of the Escherichia coli O-antigen biosynthesis gene cluster.</title>
        <authorList>
            <person name="Iguchi A."/>
            <person name="Iyoda S."/>
            <person name="Kikuchi T."/>
            <person name="Ogura Y."/>
            <person name="Katsura K."/>
            <person name="Ohnishi M."/>
            <person name="Hayashi T."/>
            <person name="Thomson N.R."/>
        </authorList>
    </citation>
    <scope>NUCLEOTIDE SEQUENCE</scope>
    <source>
        <strain evidence="2">1792-54</strain>
    </source>
</reference>
<feature type="transmembrane region" description="Helical" evidence="1">
    <location>
        <begin position="300"/>
        <end position="319"/>
    </location>
</feature>
<gene>
    <name evidence="2" type="primary">wzy</name>
</gene>
<dbReference type="InterPro" id="IPR049458">
    <property type="entry name" value="EpsG-like"/>
</dbReference>
<evidence type="ECO:0000313" key="2">
    <source>
        <dbReference type="EMBL" id="BAQ01860.1"/>
    </source>
</evidence>
<feature type="transmembrane region" description="Helical" evidence="1">
    <location>
        <begin position="164"/>
        <end position="186"/>
    </location>
</feature>
<keyword evidence="1" id="KW-0812">Transmembrane</keyword>
<organism evidence="2">
    <name type="scientific">Escherichia coli</name>
    <dbReference type="NCBI Taxonomy" id="562"/>
    <lineage>
        <taxon>Bacteria</taxon>
        <taxon>Pseudomonadati</taxon>
        <taxon>Pseudomonadota</taxon>
        <taxon>Gammaproteobacteria</taxon>
        <taxon>Enterobacterales</taxon>
        <taxon>Enterobacteriaceae</taxon>
        <taxon>Escherichia</taxon>
    </lineage>
</organism>
<dbReference type="BioCyc" id="MetaCyc:MONOMER-21591"/>
<accession>A0A0A8J914</accession>
<dbReference type="AlphaFoldDB" id="A0A0A8J914"/>
<dbReference type="EMBL" id="AB812069">
    <property type="protein sequence ID" value="BAQ01860.1"/>
    <property type="molecule type" value="Genomic_DNA"/>
</dbReference>
<feature type="transmembrane region" description="Helical" evidence="1">
    <location>
        <begin position="192"/>
        <end position="211"/>
    </location>
</feature>
<name>A0A0A8J914_ECOLX</name>
<dbReference type="RefSeq" id="WP_001718486.1">
    <property type="nucleotide sequence ID" value="NZ_CP024273.1"/>
</dbReference>
<feature type="transmembrane region" description="Helical" evidence="1">
    <location>
        <begin position="276"/>
        <end position="294"/>
    </location>
</feature>
<sequence>MIIITSFMVLLFLFTDNLKLKNFRIILFYFFSLCFSVLVYFRPEYMLNTDYKEYYNYFKWINFDNVYKLSDAIGFEYGFGYIVTLIKYFFESERACFSGIAFLSVFISYKAILRLNPKTTAFSFSLFLLSFCVYIFLGQIRQGISLSLGLLAISYLLEDKRKQFLLTVIIASSIHVTALILILAPFVKYFRIKYIFYSLLISFTFVFIDVIKPLIITLVQFIPFGSFITGKIIAYGNSEFSTKVGFSFIQVYYVLLSTVLYILVQKYEYKNNHILILCKIFMVGVILNFTFNSFSVLLRLTYYYLAFDCILLGYLLNMAKNGYTKILIYCPTLMLFILRFYMQWSEHING</sequence>
<proteinExistence type="predicted"/>
<evidence type="ECO:0000256" key="1">
    <source>
        <dbReference type="SAM" id="Phobius"/>
    </source>
</evidence>